<dbReference type="InterPro" id="IPR036188">
    <property type="entry name" value="FAD/NAD-bd_sf"/>
</dbReference>
<dbReference type="GeneID" id="592462"/>
<accession>A0A7M7N921</accession>
<dbReference type="EnsemblMetazoa" id="XM_030976952">
    <property type="protein sequence ID" value="XP_030832812"/>
    <property type="gene ID" value="LOC592462"/>
</dbReference>
<reference evidence="7" key="2">
    <citation type="submission" date="2021-01" db="UniProtKB">
        <authorList>
            <consortium name="EnsemblMetazoa"/>
        </authorList>
    </citation>
    <scope>IDENTIFICATION</scope>
</reference>
<feature type="domain" description="FAD dependent oxidoreductase" evidence="6">
    <location>
        <begin position="4"/>
        <end position="377"/>
    </location>
</feature>
<evidence type="ECO:0000256" key="5">
    <source>
        <dbReference type="ARBA" id="ARBA00023002"/>
    </source>
</evidence>
<reference evidence="8" key="1">
    <citation type="submission" date="2015-02" db="EMBL/GenBank/DDBJ databases">
        <title>Genome sequencing for Strongylocentrotus purpuratus.</title>
        <authorList>
            <person name="Murali S."/>
            <person name="Liu Y."/>
            <person name="Vee V."/>
            <person name="English A."/>
            <person name="Wang M."/>
            <person name="Skinner E."/>
            <person name="Han Y."/>
            <person name="Muzny D.M."/>
            <person name="Worley K.C."/>
            <person name="Gibbs R.A."/>
        </authorList>
    </citation>
    <scope>NUCLEOTIDE SEQUENCE</scope>
</reference>
<dbReference type="Proteomes" id="UP000007110">
    <property type="component" value="Unassembled WGS sequence"/>
</dbReference>
<keyword evidence="5" id="KW-0560">Oxidoreductase</keyword>
<dbReference type="InterPro" id="IPR006076">
    <property type="entry name" value="FAD-dep_OxRdtase"/>
</dbReference>
<dbReference type="KEGG" id="spu:592462"/>
<dbReference type="OMA" id="PMIGYTS"/>
<evidence type="ECO:0000313" key="8">
    <source>
        <dbReference type="Proteomes" id="UP000007110"/>
    </source>
</evidence>
<evidence type="ECO:0000313" key="7">
    <source>
        <dbReference type="EnsemblMetazoa" id="XP_030832812"/>
    </source>
</evidence>
<sequence>MTYDVCIVGAGMVGSAAAKWLCKLQRETKVCLIGSQEPTKKEWEDGRREVFASHYDEGRVTRELDADYTWGLLGQRSIERYREIEQESGIKFYKEVGCAFIDTKGNQRMQNYKETAGKLGVRHEIFNCQSFQAKFPYLRVNHDSECVWTAERAGHISPRKLVAAQQKIASSLGCHVIHEVVTSITDVTSQDGETVVRVLSENGREIFAKRVLLCTGAFTNFHSILPGDRKIDFNMCRTFVVKVELSEQDAIKMLDMPSILLDNKDCYVLPPIKYPDGKYYLKLGLWFSLDNQFSDLHGAAEWFRSHGRNFGTSDTIAVLRELIPGIRPISLTTDCCIASVTPTGQLYCDMLASRLGVLIGMNGLGAKCSNEIGRMGASMISKGSWNYDLNPDMFKVQYRKNSPKSLLTGKL</sequence>
<evidence type="ECO:0000256" key="1">
    <source>
        <dbReference type="ARBA" id="ARBA00001974"/>
    </source>
</evidence>
<dbReference type="GO" id="GO:0008115">
    <property type="term" value="F:sarcosine oxidase activity"/>
    <property type="evidence" value="ECO:0000318"/>
    <property type="project" value="GO_Central"/>
</dbReference>
<dbReference type="Gene3D" id="3.30.9.10">
    <property type="entry name" value="D-Amino Acid Oxidase, subunit A, domain 2"/>
    <property type="match status" value="1"/>
</dbReference>
<evidence type="ECO:0000259" key="6">
    <source>
        <dbReference type="Pfam" id="PF01266"/>
    </source>
</evidence>
<dbReference type="Gene3D" id="3.50.50.60">
    <property type="entry name" value="FAD/NAD(P)-binding domain"/>
    <property type="match status" value="1"/>
</dbReference>
<comment type="cofactor">
    <cofactor evidence="1">
        <name>FAD</name>
        <dbReference type="ChEBI" id="CHEBI:57692"/>
    </cofactor>
</comment>
<protein>
    <recommendedName>
        <fullName evidence="6">FAD dependent oxidoreductase domain-containing protein</fullName>
    </recommendedName>
</protein>
<dbReference type="InParanoid" id="A0A7M7N921"/>
<dbReference type="SUPFAM" id="SSF51905">
    <property type="entry name" value="FAD/NAD(P)-binding domain"/>
    <property type="match status" value="1"/>
</dbReference>
<dbReference type="AlphaFoldDB" id="A0A7M7N921"/>
<evidence type="ECO:0000256" key="3">
    <source>
        <dbReference type="ARBA" id="ARBA00022630"/>
    </source>
</evidence>
<keyword evidence="8" id="KW-1185">Reference proteome</keyword>
<dbReference type="GO" id="GO:0050660">
    <property type="term" value="F:flavin adenine dinucleotide binding"/>
    <property type="evidence" value="ECO:0007669"/>
    <property type="project" value="InterPro"/>
</dbReference>
<comment type="similarity">
    <text evidence="2">Belongs to the MSOX/MTOX family.</text>
</comment>
<dbReference type="Pfam" id="PF01266">
    <property type="entry name" value="DAO"/>
    <property type="match status" value="1"/>
</dbReference>
<organism evidence="7 8">
    <name type="scientific">Strongylocentrotus purpuratus</name>
    <name type="common">Purple sea urchin</name>
    <dbReference type="NCBI Taxonomy" id="7668"/>
    <lineage>
        <taxon>Eukaryota</taxon>
        <taxon>Metazoa</taxon>
        <taxon>Echinodermata</taxon>
        <taxon>Eleutherozoa</taxon>
        <taxon>Echinozoa</taxon>
        <taxon>Echinoidea</taxon>
        <taxon>Euechinoidea</taxon>
        <taxon>Echinacea</taxon>
        <taxon>Camarodonta</taxon>
        <taxon>Echinidea</taxon>
        <taxon>Strongylocentrotidae</taxon>
        <taxon>Strongylocentrotus</taxon>
    </lineage>
</organism>
<dbReference type="RefSeq" id="XP_030832812.1">
    <property type="nucleotide sequence ID" value="XM_030976952.1"/>
</dbReference>
<keyword evidence="4" id="KW-0274">FAD</keyword>
<dbReference type="PANTHER" id="PTHR10961:SF10">
    <property type="entry name" value="FAD DEPENDENT OXIDOREDUCTASE DOMAIN-CONTAINING PROTEIN"/>
    <property type="match status" value="1"/>
</dbReference>
<evidence type="ECO:0000256" key="4">
    <source>
        <dbReference type="ARBA" id="ARBA00022827"/>
    </source>
</evidence>
<evidence type="ECO:0000256" key="2">
    <source>
        <dbReference type="ARBA" id="ARBA00010989"/>
    </source>
</evidence>
<dbReference type="OrthoDB" id="424974at2759"/>
<keyword evidence="3" id="KW-0285">Flavoprotein</keyword>
<name>A0A7M7N921_STRPU</name>
<dbReference type="InterPro" id="IPR045170">
    <property type="entry name" value="MTOX"/>
</dbReference>
<proteinExistence type="inferred from homology"/>
<dbReference type="PANTHER" id="PTHR10961">
    <property type="entry name" value="PEROXISOMAL SARCOSINE OXIDASE"/>
    <property type="match status" value="1"/>
</dbReference>